<evidence type="ECO:0000259" key="3">
    <source>
        <dbReference type="Pfam" id="PF02941"/>
    </source>
</evidence>
<feature type="coiled-coil region" evidence="1">
    <location>
        <begin position="177"/>
        <end position="211"/>
    </location>
</feature>
<dbReference type="InterPro" id="IPR004207">
    <property type="entry name" value="Fd_thioredoxin_Rdtase_alpha"/>
</dbReference>
<evidence type="ECO:0000313" key="5">
    <source>
        <dbReference type="Proteomes" id="UP000002630"/>
    </source>
</evidence>
<keyword evidence="2" id="KW-0732">Signal</keyword>
<dbReference type="Pfam" id="PF02941">
    <property type="entry name" value="FeThRed_A"/>
    <property type="match status" value="1"/>
</dbReference>
<dbReference type="Gene3D" id="2.30.30.50">
    <property type="match status" value="1"/>
</dbReference>
<dbReference type="EMBL" id="FN648387">
    <property type="protein sequence ID" value="CBJ26131.1"/>
    <property type="molecule type" value="Genomic_DNA"/>
</dbReference>
<proteinExistence type="predicted"/>
<organism evidence="4 5">
    <name type="scientific">Ectocarpus siliculosus</name>
    <name type="common">Brown alga</name>
    <name type="synonym">Conferva siliculosa</name>
    <dbReference type="NCBI Taxonomy" id="2880"/>
    <lineage>
        <taxon>Eukaryota</taxon>
        <taxon>Sar</taxon>
        <taxon>Stramenopiles</taxon>
        <taxon>Ochrophyta</taxon>
        <taxon>PX clade</taxon>
        <taxon>Phaeophyceae</taxon>
        <taxon>Ectocarpales</taxon>
        <taxon>Ectocarpaceae</taxon>
        <taxon>Ectocarpus</taxon>
    </lineage>
</organism>
<keyword evidence="5" id="KW-1185">Reference proteome</keyword>
<dbReference type="GO" id="GO:0015979">
    <property type="term" value="P:photosynthesis"/>
    <property type="evidence" value="ECO:0007669"/>
    <property type="project" value="InterPro"/>
</dbReference>
<dbReference type="Proteomes" id="UP000002630">
    <property type="component" value="Linkage Group LG14"/>
</dbReference>
<evidence type="ECO:0000256" key="1">
    <source>
        <dbReference type="SAM" id="Coils"/>
    </source>
</evidence>
<feature type="signal peptide" evidence="2">
    <location>
        <begin position="1"/>
        <end position="21"/>
    </location>
</feature>
<keyword evidence="1" id="KW-0175">Coiled coil</keyword>
<dbReference type="OrthoDB" id="1916328at2759"/>
<feature type="chain" id="PRO_5003095409" description="Ferredoxin thioredoxin reductase alpha chain domain-containing protein" evidence="2">
    <location>
        <begin position="22"/>
        <end position="214"/>
    </location>
</feature>
<gene>
    <name evidence="4" type="ORF">Esi_0021_0098</name>
</gene>
<sequence length="214" mass="23562">MILPASFVGATLVFFSSHAEAFITNGRAPLVQACYRLHGRAATPVPRAPRSRVLMVSNQDGVLMDEFGIPIYDENGEINDDQLDDYQKNPDGLKEGDPITVIAKGLTFYHVRGHKDGFDPEGCVGQISSLYIMSKKYEGEFSTAHRPVVCTFTHPKKFKAHLEFGEVRKATPEEIEKNQQLIDAQNALDAIEQAKRDAARAAKEAEEAAAKAAE</sequence>
<protein>
    <recommendedName>
        <fullName evidence="3">Ferredoxin thioredoxin reductase alpha chain domain-containing protein</fullName>
    </recommendedName>
</protein>
<evidence type="ECO:0000313" key="4">
    <source>
        <dbReference type="EMBL" id="CBJ26131.1"/>
    </source>
</evidence>
<evidence type="ECO:0000256" key="2">
    <source>
        <dbReference type="SAM" id="SignalP"/>
    </source>
</evidence>
<feature type="domain" description="Ferredoxin thioredoxin reductase alpha chain" evidence="3">
    <location>
        <begin position="102"/>
        <end position="163"/>
    </location>
</feature>
<dbReference type="AlphaFoldDB" id="D7FQX7"/>
<name>D7FQX7_ECTSI</name>
<reference evidence="4 5" key="1">
    <citation type="journal article" date="2010" name="Nature">
        <title>The Ectocarpus genome and the independent evolution of multicellularity in brown algae.</title>
        <authorList>
            <person name="Cock J.M."/>
            <person name="Sterck L."/>
            <person name="Rouze P."/>
            <person name="Scornet D."/>
            <person name="Allen A.E."/>
            <person name="Amoutzias G."/>
            <person name="Anthouard V."/>
            <person name="Artiguenave F."/>
            <person name="Aury J.M."/>
            <person name="Badger J.H."/>
            <person name="Beszteri B."/>
            <person name="Billiau K."/>
            <person name="Bonnet E."/>
            <person name="Bothwell J.H."/>
            <person name="Bowler C."/>
            <person name="Boyen C."/>
            <person name="Brownlee C."/>
            <person name="Carrano C.J."/>
            <person name="Charrier B."/>
            <person name="Cho G.Y."/>
            <person name="Coelho S.M."/>
            <person name="Collen J."/>
            <person name="Corre E."/>
            <person name="Da Silva C."/>
            <person name="Delage L."/>
            <person name="Delaroque N."/>
            <person name="Dittami S.M."/>
            <person name="Doulbeau S."/>
            <person name="Elias M."/>
            <person name="Farnham G."/>
            <person name="Gachon C.M."/>
            <person name="Gschloessl B."/>
            <person name="Heesch S."/>
            <person name="Jabbari K."/>
            <person name="Jubin C."/>
            <person name="Kawai H."/>
            <person name="Kimura K."/>
            <person name="Kloareg B."/>
            <person name="Kupper F.C."/>
            <person name="Lang D."/>
            <person name="Le Bail A."/>
            <person name="Leblanc C."/>
            <person name="Lerouge P."/>
            <person name="Lohr M."/>
            <person name="Lopez P.J."/>
            <person name="Martens C."/>
            <person name="Maumus F."/>
            <person name="Michel G."/>
            <person name="Miranda-Saavedra D."/>
            <person name="Morales J."/>
            <person name="Moreau H."/>
            <person name="Motomura T."/>
            <person name="Nagasato C."/>
            <person name="Napoli C.A."/>
            <person name="Nelson D.R."/>
            <person name="Nyvall-Collen P."/>
            <person name="Peters A.F."/>
            <person name="Pommier C."/>
            <person name="Potin P."/>
            <person name="Poulain J."/>
            <person name="Quesneville H."/>
            <person name="Read B."/>
            <person name="Rensing S.A."/>
            <person name="Ritter A."/>
            <person name="Rousvoal S."/>
            <person name="Samanta M."/>
            <person name="Samson G."/>
            <person name="Schroeder D.C."/>
            <person name="Segurens B."/>
            <person name="Strittmatter M."/>
            <person name="Tonon T."/>
            <person name="Tregear J.W."/>
            <person name="Valentin K."/>
            <person name="von Dassow P."/>
            <person name="Yamagishi T."/>
            <person name="Van de Peer Y."/>
            <person name="Wincker P."/>
        </authorList>
    </citation>
    <scope>NUCLEOTIDE SEQUENCE [LARGE SCALE GENOMIC DNA]</scope>
    <source>
        <strain evidence="5">Ec32 / CCAP1310/4</strain>
    </source>
</reference>
<accession>D7FQX7</accession>